<dbReference type="InterPro" id="IPR050724">
    <property type="entry name" value="Glu_Leu_Phe_Val_DH"/>
</dbReference>
<dbReference type="PANTHER" id="PTHR43571:SF1">
    <property type="entry name" value="NADP-SPECIFIC GLUTAMATE DEHYDROGENASE 1-RELATED"/>
    <property type="match status" value="1"/>
</dbReference>
<organism evidence="2 3">
    <name type="scientific">Capnocytophaga gingivalis</name>
    <dbReference type="NCBI Taxonomy" id="1017"/>
    <lineage>
        <taxon>Bacteria</taxon>
        <taxon>Pseudomonadati</taxon>
        <taxon>Bacteroidota</taxon>
        <taxon>Flavobacteriia</taxon>
        <taxon>Flavobacteriales</taxon>
        <taxon>Flavobacteriaceae</taxon>
        <taxon>Capnocytophaga</taxon>
    </lineage>
</organism>
<dbReference type="EMBL" id="JAYKBW010000060">
    <property type="protein sequence ID" value="MEB3076477.1"/>
    <property type="molecule type" value="Genomic_DNA"/>
</dbReference>
<evidence type="ECO:0000313" key="3">
    <source>
        <dbReference type="Proteomes" id="UP001311730"/>
    </source>
</evidence>
<proteinExistence type="predicted"/>
<comment type="caution">
    <text evidence="2">The sequence shown here is derived from an EMBL/GenBank/DDBJ whole genome shotgun (WGS) entry which is preliminary data.</text>
</comment>
<sequence>MDVKKIMTSLEAKHPGEKEYLQAVHEVLESVQEVYNQHPEFAKAKIIERIVEPDRIHTFRVDWV</sequence>
<evidence type="ECO:0000313" key="2">
    <source>
        <dbReference type="EMBL" id="MEB3076477.1"/>
    </source>
</evidence>
<dbReference type="Gene3D" id="3.40.50.10860">
    <property type="entry name" value="Leucine Dehydrogenase, chain A, domain 1"/>
    <property type="match status" value="1"/>
</dbReference>
<keyword evidence="3" id="KW-1185">Reference proteome</keyword>
<gene>
    <name evidence="2" type="ORF">VJJ08_14460</name>
</gene>
<accession>A0ABU5ZEA5</accession>
<keyword evidence="1" id="KW-0520">NAD</keyword>
<reference evidence="2 3" key="1">
    <citation type="submission" date="2023-12" db="EMBL/GenBank/DDBJ databases">
        <title>Genomic sequences of Capnocytophaga and Parvimonas strains.</title>
        <authorList>
            <person name="Watt R.M."/>
            <person name="Wang M."/>
            <person name="Yang T."/>
            <person name="Tong W.M."/>
        </authorList>
    </citation>
    <scope>NUCLEOTIDE SEQUENCE [LARGE SCALE GENOMIC DNA]</scope>
    <source>
        <strain evidence="2 3">CCUG 13096</strain>
    </source>
</reference>
<dbReference type="InterPro" id="IPR046346">
    <property type="entry name" value="Aminoacid_DH-like_N_sf"/>
</dbReference>
<dbReference type="EC" id="1.4.1.4" evidence="2"/>
<feature type="non-terminal residue" evidence="2">
    <location>
        <position position="64"/>
    </location>
</feature>
<dbReference type="Proteomes" id="UP001311730">
    <property type="component" value="Unassembled WGS sequence"/>
</dbReference>
<dbReference type="GO" id="GO:0004354">
    <property type="term" value="F:glutamate dehydrogenase (NADP+) activity"/>
    <property type="evidence" value="ECO:0007669"/>
    <property type="project" value="UniProtKB-EC"/>
</dbReference>
<protein>
    <submittedName>
        <fullName evidence="2">Glutamate dehydrogenase</fullName>
        <ecNumber evidence="2">1.4.1.4</ecNumber>
    </submittedName>
</protein>
<dbReference type="PANTHER" id="PTHR43571">
    <property type="entry name" value="NADP-SPECIFIC GLUTAMATE DEHYDROGENASE 1-RELATED"/>
    <property type="match status" value="1"/>
</dbReference>
<evidence type="ECO:0000256" key="1">
    <source>
        <dbReference type="ARBA" id="ARBA00023027"/>
    </source>
</evidence>
<name>A0ABU5ZEA5_9FLAO</name>
<dbReference type="Gene3D" id="1.10.285.10">
    <property type="entry name" value="Glutamate Dehydrogenase, chain A, domain 3"/>
    <property type="match status" value="1"/>
</dbReference>
<keyword evidence="2" id="KW-0560">Oxidoreductase</keyword>
<dbReference type="SUPFAM" id="SSF53223">
    <property type="entry name" value="Aminoacid dehydrogenase-like, N-terminal domain"/>
    <property type="match status" value="1"/>
</dbReference>